<dbReference type="SUPFAM" id="SSF52540">
    <property type="entry name" value="P-loop containing nucleoside triphosphate hydrolases"/>
    <property type="match status" value="1"/>
</dbReference>
<comment type="similarity">
    <text evidence="1">Belongs to the helicase family. UvrD subfamily.</text>
</comment>
<dbReference type="EMBL" id="JBHLTR010000003">
    <property type="protein sequence ID" value="MFC0557642.1"/>
    <property type="molecule type" value="Genomic_DNA"/>
</dbReference>
<evidence type="ECO:0000256" key="6">
    <source>
        <dbReference type="ARBA" id="ARBA00023125"/>
    </source>
</evidence>
<dbReference type="InterPro" id="IPR013986">
    <property type="entry name" value="DExx_box_DNA_helicase_dom_sf"/>
</dbReference>
<keyword evidence="7" id="KW-0413">Isomerase</keyword>
<sequence length="795" mass="92551">MQVAYHQEKLIFLPSCEREIWQQLYMASIRQEVTCIHCHSPLRMELSILQPPSFIHLHPTKECMNATMMLENKMKETSKKEDQRTEEQSSAGFQLPKRRSITTSSIDEPEIWKKPEEVRAIPPFENNSKQMTGDIHSYRRMLMEHGIFLDHNQWKAVQTTEGPLLILAGAGSGKTRVLTTRTAYMLTEQNYSPKEMILVTFTAKAAKEMKERMRLYPGLESRTLNQLMIGTFHSIFYKMLMHHEPEKWAPTNLLKQDWLRQAMIKEAGREIDLDEKDFAFDQALTQISWWKNHLLSPEHVKAKDVWEERVVYLYKRYEQMRLAKNAFDFDDMLLGLYDLLNHNDLLLKRYQQRFSYVSVDEYQDINKVQVELITMLSDRTKNLCVVGDDDQSIYAFRGSDPSYILNFKEHYPQTKMVVLAENYRSTHEIVSSANNVIHINRDRYSKQLLAQTSSNHPPLLFYPYDEEEEATMIVTDMKKKIEAGAQPSDFAVLFRTNTSARALIERFVSSSIPFQLDADGESFYRRKAVRKILAFLRLGINPDDSQALSDLIGALFLKQQTLQEVKAASITNDCSYVDALPFIQGLKPFQTKKLETLPAKFKQLKSKKPIDAITFIEQEMGFNEYVKKQGSEGNKMERGSDDVRDLKVAAKLHSTIGEFLDYIDHMTIKYEELRNQKSYSDSAQLMTIHRAKGLEYKHVYILSAVEGGLPHDYALEAWREGDDKPLEEERRLMYVAMTRAEKSLHISVPIMRRGKKAFRSRFVREIQRMAPKQSFATSSRERNLPNERINNDSRN</sequence>
<dbReference type="CDD" id="cd18807">
    <property type="entry name" value="SF1_C_UvrD"/>
    <property type="match status" value="1"/>
</dbReference>
<evidence type="ECO:0000256" key="9">
    <source>
        <dbReference type="ARBA" id="ARBA00034808"/>
    </source>
</evidence>
<evidence type="ECO:0000313" key="15">
    <source>
        <dbReference type="EMBL" id="MFC0557642.1"/>
    </source>
</evidence>
<dbReference type="RefSeq" id="WP_273842878.1">
    <property type="nucleotide sequence ID" value="NZ_JAQQWT010000006.1"/>
</dbReference>
<dbReference type="InterPro" id="IPR027417">
    <property type="entry name" value="P-loop_NTPase"/>
</dbReference>
<dbReference type="InterPro" id="IPR014016">
    <property type="entry name" value="UvrD-like_ATP-bd"/>
</dbReference>
<feature type="compositionally biased region" description="Basic and acidic residues" evidence="12">
    <location>
        <begin position="779"/>
        <end position="795"/>
    </location>
</feature>
<keyword evidence="16" id="KW-1185">Reference proteome</keyword>
<keyword evidence="5 11" id="KW-0067">ATP-binding</keyword>
<feature type="domain" description="UvrD-like helicase ATP-binding" evidence="13">
    <location>
        <begin position="147"/>
        <end position="426"/>
    </location>
</feature>
<protein>
    <recommendedName>
        <fullName evidence="9">DNA 3'-5' helicase</fullName>
        <ecNumber evidence="9">5.6.2.4</ecNumber>
    </recommendedName>
</protein>
<evidence type="ECO:0000256" key="10">
    <source>
        <dbReference type="ARBA" id="ARBA00048988"/>
    </source>
</evidence>
<dbReference type="EC" id="5.6.2.4" evidence="9"/>
<reference evidence="15 16" key="1">
    <citation type="submission" date="2024-09" db="EMBL/GenBank/DDBJ databases">
        <authorList>
            <person name="Sun Q."/>
            <person name="Mori K."/>
        </authorList>
    </citation>
    <scope>NUCLEOTIDE SEQUENCE [LARGE SCALE GENOMIC DNA]</scope>
    <source>
        <strain evidence="15 16">NCAIM B.02301</strain>
    </source>
</reference>
<accession>A0ABV6NA49</accession>
<dbReference type="InterPro" id="IPR000212">
    <property type="entry name" value="DNA_helicase_UvrD/REP"/>
</dbReference>
<evidence type="ECO:0000256" key="8">
    <source>
        <dbReference type="ARBA" id="ARBA00034617"/>
    </source>
</evidence>
<dbReference type="Pfam" id="PF00580">
    <property type="entry name" value="UvrD-helicase"/>
    <property type="match status" value="1"/>
</dbReference>
<dbReference type="PROSITE" id="PS51198">
    <property type="entry name" value="UVRD_HELICASE_ATP_BIND"/>
    <property type="match status" value="1"/>
</dbReference>
<dbReference type="Pfam" id="PF13361">
    <property type="entry name" value="UvrD_C"/>
    <property type="match status" value="1"/>
</dbReference>
<name>A0ABV6NA49_9BACI</name>
<evidence type="ECO:0000259" key="13">
    <source>
        <dbReference type="PROSITE" id="PS51198"/>
    </source>
</evidence>
<keyword evidence="4 11" id="KW-0347">Helicase</keyword>
<evidence type="ECO:0000256" key="1">
    <source>
        <dbReference type="ARBA" id="ARBA00009922"/>
    </source>
</evidence>
<gene>
    <name evidence="15" type="ORF">ACFFH4_01075</name>
</gene>
<keyword evidence="2 11" id="KW-0547">Nucleotide-binding</keyword>
<dbReference type="Gene3D" id="1.10.486.10">
    <property type="entry name" value="PCRA, domain 4"/>
    <property type="match status" value="1"/>
</dbReference>
<evidence type="ECO:0000256" key="2">
    <source>
        <dbReference type="ARBA" id="ARBA00022741"/>
    </source>
</evidence>
<comment type="catalytic activity">
    <reaction evidence="10">
        <text>ATP + H2O = ADP + phosphate + H(+)</text>
        <dbReference type="Rhea" id="RHEA:13065"/>
        <dbReference type="ChEBI" id="CHEBI:15377"/>
        <dbReference type="ChEBI" id="CHEBI:15378"/>
        <dbReference type="ChEBI" id="CHEBI:30616"/>
        <dbReference type="ChEBI" id="CHEBI:43474"/>
        <dbReference type="ChEBI" id="CHEBI:456216"/>
        <dbReference type="EC" id="5.6.2.4"/>
    </reaction>
</comment>
<keyword evidence="6" id="KW-0238">DNA-binding</keyword>
<dbReference type="Gene3D" id="3.40.50.300">
    <property type="entry name" value="P-loop containing nucleotide triphosphate hydrolases"/>
    <property type="match status" value="2"/>
</dbReference>
<evidence type="ECO:0000256" key="12">
    <source>
        <dbReference type="SAM" id="MobiDB-lite"/>
    </source>
</evidence>
<dbReference type="PANTHER" id="PTHR11070">
    <property type="entry name" value="UVRD / RECB / PCRA DNA HELICASE FAMILY MEMBER"/>
    <property type="match status" value="1"/>
</dbReference>
<keyword evidence="3 11" id="KW-0378">Hydrolase</keyword>
<evidence type="ECO:0000313" key="16">
    <source>
        <dbReference type="Proteomes" id="UP001589833"/>
    </source>
</evidence>
<evidence type="ECO:0000256" key="3">
    <source>
        <dbReference type="ARBA" id="ARBA00022801"/>
    </source>
</evidence>
<dbReference type="Gene3D" id="1.10.10.160">
    <property type="match status" value="1"/>
</dbReference>
<evidence type="ECO:0000256" key="7">
    <source>
        <dbReference type="ARBA" id="ARBA00023235"/>
    </source>
</evidence>
<dbReference type="GO" id="GO:0016787">
    <property type="term" value="F:hydrolase activity"/>
    <property type="evidence" value="ECO:0007669"/>
    <property type="project" value="UniProtKB-KW"/>
</dbReference>
<evidence type="ECO:0000259" key="14">
    <source>
        <dbReference type="PROSITE" id="PS51217"/>
    </source>
</evidence>
<comment type="caution">
    <text evidence="15">The sequence shown here is derived from an EMBL/GenBank/DDBJ whole genome shotgun (WGS) entry which is preliminary data.</text>
</comment>
<evidence type="ECO:0000256" key="11">
    <source>
        <dbReference type="PROSITE-ProRule" id="PRU00560"/>
    </source>
</evidence>
<dbReference type="Proteomes" id="UP001589833">
    <property type="component" value="Unassembled WGS sequence"/>
</dbReference>
<evidence type="ECO:0000256" key="5">
    <source>
        <dbReference type="ARBA" id="ARBA00022840"/>
    </source>
</evidence>
<dbReference type="GO" id="GO:0004386">
    <property type="term" value="F:helicase activity"/>
    <property type="evidence" value="ECO:0007669"/>
    <property type="project" value="UniProtKB-KW"/>
</dbReference>
<organism evidence="15 16">
    <name type="scientific">Halalkalibacter alkalisediminis</name>
    <dbReference type="NCBI Taxonomy" id="935616"/>
    <lineage>
        <taxon>Bacteria</taxon>
        <taxon>Bacillati</taxon>
        <taxon>Bacillota</taxon>
        <taxon>Bacilli</taxon>
        <taxon>Bacillales</taxon>
        <taxon>Bacillaceae</taxon>
        <taxon>Halalkalibacter</taxon>
    </lineage>
</organism>
<dbReference type="PANTHER" id="PTHR11070:SF2">
    <property type="entry name" value="ATP-DEPENDENT DNA HELICASE SRS2"/>
    <property type="match status" value="1"/>
</dbReference>
<dbReference type="PROSITE" id="PS51217">
    <property type="entry name" value="UVRD_HELICASE_CTER"/>
    <property type="match status" value="1"/>
</dbReference>
<proteinExistence type="inferred from homology"/>
<evidence type="ECO:0000256" key="4">
    <source>
        <dbReference type="ARBA" id="ARBA00022806"/>
    </source>
</evidence>
<feature type="region of interest" description="Disordered" evidence="12">
    <location>
        <begin position="74"/>
        <end position="109"/>
    </location>
</feature>
<feature type="region of interest" description="Disordered" evidence="12">
    <location>
        <begin position="771"/>
        <end position="795"/>
    </location>
</feature>
<comment type="catalytic activity">
    <reaction evidence="8">
        <text>Couples ATP hydrolysis with the unwinding of duplex DNA by translocating in the 3'-5' direction.</text>
        <dbReference type="EC" id="5.6.2.4"/>
    </reaction>
</comment>
<feature type="domain" description="UvrD-like helicase C-terminal" evidence="14">
    <location>
        <begin position="427"/>
        <end position="693"/>
    </location>
</feature>
<dbReference type="InterPro" id="IPR014017">
    <property type="entry name" value="DNA_helicase_UvrD-like_C"/>
</dbReference>
<dbReference type="CDD" id="cd17932">
    <property type="entry name" value="DEXQc_UvrD"/>
    <property type="match status" value="1"/>
</dbReference>
<feature type="compositionally biased region" description="Basic and acidic residues" evidence="12">
    <location>
        <begin position="74"/>
        <end position="87"/>
    </location>
</feature>
<feature type="binding site" evidence="11">
    <location>
        <begin position="168"/>
        <end position="175"/>
    </location>
    <ligand>
        <name>ATP</name>
        <dbReference type="ChEBI" id="CHEBI:30616"/>
    </ligand>
</feature>